<sequence length="133" mass="13739">MIRDLDALGRLLAARLAVPFAWGRDANDCVGLVLAAIAAQTGRDALPGVAWASEREAAVVIGRLGGLERALDERLRRIAPALAARGDVAGIADARFGVSLMLVEGATLVGPGPRGLKRLPRSAAIAAWSILPG</sequence>
<dbReference type="Pfam" id="PF22262">
    <property type="entry name" value="DUF6950"/>
    <property type="match status" value="1"/>
</dbReference>
<feature type="domain" description="DUF6950" evidence="1">
    <location>
        <begin position="7"/>
        <end position="130"/>
    </location>
</feature>
<gene>
    <name evidence="2" type="ORF">GGQ80_000785</name>
</gene>
<dbReference type="Proteomes" id="UP000529795">
    <property type="component" value="Unassembled WGS sequence"/>
</dbReference>
<protein>
    <recommendedName>
        <fullName evidence="1">DUF6950 domain-containing protein</fullName>
    </recommendedName>
</protein>
<evidence type="ECO:0000259" key="1">
    <source>
        <dbReference type="Pfam" id="PF22262"/>
    </source>
</evidence>
<comment type="caution">
    <text evidence="2">The sequence shown here is derived from an EMBL/GenBank/DDBJ whole genome shotgun (WGS) entry which is preliminary data.</text>
</comment>
<name>A0A840FBI3_9SPHN</name>
<dbReference type="EMBL" id="JACIEV010000002">
    <property type="protein sequence ID" value="MBB4152897.1"/>
    <property type="molecule type" value="Genomic_DNA"/>
</dbReference>
<dbReference type="AlphaFoldDB" id="A0A840FBI3"/>
<evidence type="ECO:0000313" key="2">
    <source>
        <dbReference type="EMBL" id="MBB4152897.1"/>
    </source>
</evidence>
<dbReference type="InterPro" id="IPR053802">
    <property type="entry name" value="DUF6950"/>
</dbReference>
<evidence type="ECO:0000313" key="3">
    <source>
        <dbReference type="Proteomes" id="UP000529795"/>
    </source>
</evidence>
<organism evidence="2 3">
    <name type="scientific">Sphingomonas jinjuensis</name>
    <dbReference type="NCBI Taxonomy" id="535907"/>
    <lineage>
        <taxon>Bacteria</taxon>
        <taxon>Pseudomonadati</taxon>
        <taxon>Pseudomonadota</taxon>
        <taxon>Alphaproteobacteria</taxon>
        <taxon>Sphingomonadales</taxon>
        <taxon>Sphingomonadaceae</taxon>
        <taxon>Sphingomonas</taxon>
    </lineage>
</organism>
<accession>A0A840FBI3</accession>
<reference evidence="2 3" key="1">
    <citation type="submission" date="2020-08" db="EMBL/GenBank/DDBJ databases">
        <title>Genomic Encyclopedia of Type Strains, Phase IV (KMG-IV): sequencing the most valuable type-strain genomes for metagenomic binning, comparative biology and taxonomic classification.</title>
        <authorList>
            <person name="Goeker M."/>
        </authorList>
    </citation>
    <scope>NUCLEOTIDE SEQUENCE [LARGE SCALE GENOMIC DNA]</scope>
    <source>
        <strain evidence="2 3">YC6723</strain>
    </source>
</reference>
<proteinExistence type="predicted"/>
<dbReference type="RefSeq" id="WP_183982591.1">
    <property type="nucleotide sequence ID" value="NZ_JACIEV010000002.1"/>
</dbReference>
<keyword evidence="3" id="KW-1185">Reference proteome</keyword>